<feature type="transmembrane region" description="Helical" evidence="1">
    <location>
        <begin position="46"/>
        <end position="70"/>
    </location>
</feature>
<protein>
    <submittedName>
        <fullName evidence="2">Uncharacterized protein</fullName>
    </submittedName>
</protein>
<evidence type="ECO:0000256" key="1">
    <source>
        <dbReference type="SAM" id="Phobius"/>
    </source>
</evidence>
<feature type="transmembrane region" description="Helical" evidence="1">
    <location>
        <begin position="21"/>
        <end position="40"/>
    </location>
</feature>
<keyword evidence="1" id="KW-0472">Membrane</keyword>
<dbReference type="Gramene" id="PRQ38300">
    <property type="protein sequence ID" value="PRQ38300"/>
    <property type="gene ID" value="RchiOBHm_Chr4g0412321"/>
</dbReference>
<comment type="caution">
    <text evidence="2">The sequence shown here is derived from an EMBL/GenBank/DDBJ whole genome shotgun (WGS) entry which is preliminary data.</text>
</comment>
<dbReference type="Proteomes" id="UP000238479">
    <property type="component" value="Chromosome 4"/>
</dbReference>
<keyword evidence="1" id="KW-0812">Transmembrane</keyword>
<dbReference type="AlphaFoldDB" id="A0A2P6QVV4"/>
<keyword evidence="3" id="KW-1185">Reference proteome</keyword>
<name>A0A2P6QVV4_ROSCH</name>
<keyword evidence="1" id="KW-1133">Transmembrane helix</keyword>
<evidence type="ECO:0000313" key="3">
    <source>
        <dbReference type="Proteomes" id="UP000238479"/>
    </source>
</evidence>
<gene>
    <name evidence="2" type="ORF">RchiOBHm_Chr4g0412321</name>
</gene>
<proteinExistence type="predicted"/>
<organism evidence="2 3">
    <name type="scientific">Rosa chinensis</name>
    <name type="common">China rose</name>
    <dbReference type="NCBI Taxonomy" id="74649"/>
    <lineage>
        <taxon>Eukaryota</taxon>
        <taxon>Viridiplantae</taxon>
        <taxon>Streptophyta</taxon>
        <taxon>Embryophyta</taxon>
        <taxon>Tracheophyta</taxon>
        <taxon>Spermatophyta</taxon>
        <taxon>Magnoliopsida</taxon>
        <taxon>eudicotyledons</taxon>
        <taxon>Gunneridae</taxon>
        <taxon>Pentapetalae</taxon>
        <taxon>rosids</taxon>
        <taxon>fabids</taxon>
        <taxon>Rosales</taxon>
        <taxon>Rosaceae</taxon>
        <taxon>Rosoideae</taxon>
        <taxon>Rosoideae incertae sedis</taxon>
        <taxon>Rosa</taxon>
    </lineage>
</organism>
<accession>A0A2P6QVV4</accession>
<sequence>MVSARKLRYRTKPSFKPNSTISYLFFPSLMSFQSVHPIAIDLRSASLPIFFSLSLSLNFCVYQFFILQILGM</sequence>
<reference evidence="2 3" key="1">
    <citation type="journal article" date="2018" name="Nat. Genet.">
        <title>The Rosa genome provides new insights in the design of modern roses.</title>
        <authorList>
            <person name="Bendahmane M."/>
        </authorList>
    </citation>
    <scope>NUCLEOTIDE SEQUENCE [LARGE SCALE GENOMIC DNA]</scope>
    <source>
        <strain evidence="3">cv. Old Blush</strain>
    </source>
</reference>
<dbReference type="EMBL" id="PDCK01000042">
    <property type="protein sequence ID" value="PRQ38300.1"/>
    <property type="molecule type" value="Genomic_DNA"/>
</dbReference>
<evidence type="ECO:0000313" key="2">
    <source>
        <dbReference type="EMBL" id="PRQ38300.1"/>
    </source>
</evidence>